<feature type="transmembrane region" description="Helical" evidence="8">
    <location>
        <begin position="281"/>
        <end position="301"/>
    </location>
</feature>
<sequence length="394" mass="43601">MKWKFRFGTVIGNALEYYDIAVFTAISMYLSAELERQGYLQATEMIWGIFALRFITRPIGGYIIGRYADRVGKKSALILTSSITGTATLCMAFLPISLLGIYTPLVILILQMVLSFSYAGEYPALATYLLHDAKSNEYSRISALMTGSGLSGVVISLAVVLLLESTLDLQIMQTIGWRIPLLLGVVNIAISFWFRSRLPDIPIISKEYRKVNWYISFHIFLVVVPGSVAFYTQNLSSSLIREHLNLGDLKSLYSIVLSSLLLLMIAICSWLTDKYSSAIKVYNVGVLGLILCSVPLYFMMASEVTELILFALLCIMLITSMVLCNWSYMMAKDANGQVTTLSMGYNLTSTLVGGVTPLIISYLVGLNLIYVGVFLSVCGLTLILSYNLPKPQIA</sequence>
<comment type="subcellular location">
    <subcellularLocation>
        <location evidence="1">Cell membrane</location>
        <topology evidence="1">Multi-pass membrane protein</topology>
    </subcellularLocation>
</comment>
<dbReference type="InterPro" id="IPR036259">
    <property type="entry name" value="MFS_trans_sf"/>
</dbReference>
<dbReference type="SUPFAM" id="SSF103473">
    <property type="entry name" value="MFS general substrate transporter"/>
    <property type="match status" value="1"/>
</dbReference>
<name>K8VYW6_9GAMM</name>
<reference evidence="10 11" key="1">
    <citation type="journal article" date="2012" name="BMC Genomics">
        <title>Comparative genomics of bacteria in the genus Providencia isolated from wild Drosophila melanogaster.</title>
        <authorList>
            <person name="Galac M.R."/>
            <person name="Lazzaro B.P."/>
        </authorList>
    </citation>
    <scope>NUCLEOTIDE SEQUENCE [LARGE SCALE GENOMIC DNA]</scope>
    <source>
        <strain evidence="10 11">DSM 19968</strain>
    </source>
</reference>
<proteinExistence type="predicted"/>
<dbReference type="GO" id="GO:0005886">
    <property type="term" value="C:plasma membrane"/>
    <property type="evidence" value="ECO:0007669"/>
    <property type="project" value="UniProtKB-SubCell"/>
</dbReference>
<keyword evidence="7 8" id="KW-0472">Membrane</keyword>
<dbReference type="OrthoDB" id="3690818at2"/>
<gene>
    <name evidence="10" type="ORF">OOA_18544</name>
</gene>
<dbReference type="PATRIC" id="fig|1141662.3.peg.3767"/>
<keyword evidence="11" id="KW-1185">Reference proteome</keyword>
<dbReference type="InterPro" id="IPR020846">
    <property type="entry name" value="MFS_dom"/>
</dbReference>
<dbReference type="PANTHER" id="PTHR43528">
    <property type="entry name" value="ALPHA-KETOGLUTARATE PERMEASE"/>
    <property type="match status" value="1"/>
</dbReference>
<feature type="transmembrane region" description="Helical" evidence="8">
    <location>
        <begin position="307"/>
        <end position="331"/>
    </location>
</feature>
<evidence type="ECO:0000313" key="11">
    <source>
        <dbReference type="Proteomes" id="UP000009336"/>
    </source>
</evidence>
<evidence type="ECO:0000256" key="7">
    <source>
        <dbReference type="ARBA" id="ARBA00023136"/>
    </source>
</evidence>
<feature type="transmembrane region" description="Helical" evidence="8">
    <location>
        <begin position="76"/>
        <end position="95"/>
    </location>
</feature>
<feature type="transmembrane region" description="Helical" evidence="8">
    <location>
        <begin position="214"/>
        <end position="232"/>
    </location>
</feature>
<feature type="transmembrane region" description="Helical" evidence="8">
    <location>
        <begin position="141"/>
        <end position="163"/>
    </location>
</feature>
<protein>
    <recommendedName>
        <fullName evidence="9">Major facilitator superfamily (MFS) profile domain-containing protein</fullName>
    </recommendedName>
</protein>
<keyword evidence="6 8" id="KW-1133">Transmembrane helix</keyword>
<feature type="domain" description="Major facilitator superfamily (MFS) profile" evidence="9">
    <location>
        <begin position="5"/>
        <end position="390"/>
    </location>
</feature>
<evidence type="ECO:0000256" key="8">
    <source>
        <dbReference type="SAM" id="Phobius"/>
    </source>
</evidence>
<dbReference type="eggNOG" id="COG0477">
    <property type="taxonomic scope" value="Bacteria"/>
</dbReference>
<keyword evidence="2" id="KW-0813">Transport</keyword>
<accession>K8VYW6</accession>
<dbReference type="InterPro" id="IPR051084">
    <property type="entry name" value="H+-coupled_symporters"/>
</dbReference>
<evidence type="ECO:0000256" key="5">
    <source>
        <dbReference type="ARBA" id="ARBA00022847"/>
    </source>
</evidence>
<evidence type="ECO:0000313" key="10">
    <source>
        <dbReference type="EMBL" id="EKT53344.1"/>
    </source>
</evidence>
<evidence type="ECO:0000256" key="1">
    <source>
        <dbReference type="ARBA" id="ARBA00004651"/>
    </source>
</evidence>
<dbReference type="HOGENOM" id="CLU_001265_39_0_6"/>
<keyword evidence="5" id="KW-0769">Symport</keyword>
<organism evidence="10 11">
    <name type="scientific">Providencia burhodogranariea DSM 19968</name>
    <dbReference type="NCBI Taxonomy" id="1141662"/>
    <lineage>
        <taxon>Bacteria</taxon>
        <taxon>Pseudomonadati</taxon>
        <taxon>Pseudomonadota</taxon>
        <taxon>Gammaproteobacteria</taxon>
        <taxon>Enterobacterales</taxon>
        <taxon>Morganellaceae</taxon>
        <taxon>Providencia</taxon>
    </lineage>
</organism>
<dbReference type="Pfam" id="PF07690">
    <property type="entry name" value="MFS_1"/>
    <property type="match status" value="1"/>
</dbReference>
<dbReference type="EMBL" id="AKKL01000052">
    <property type="protein sequence ID" value="EKT53344.1"/>
    <property type="molecule type" value="Genomic_DNA"/>
</dbReference>
<feature type="transmembrane region" description="Helical" evidence="8">
    <location>
        <begin position="45"/>
        <end position="64"/>
    </location>
</feature>
<feature type="transmembrane region" description="Helical" evidence="8">
    <location>
        <begin position="252"/>
        <end position="272"/>
    </location>
</feature>
<keyword evidence="3" id="KW-1003">Cell membrane</keyword>
<comment type="caution">
    <text evidence="10">The sequence shown here is derived from an EMBL/GenBank/DDBJ whole genome shotgun (WGS) entry which is preliminary data.</text>
</comment>
<dbReference type="PANTHER" id="PTHR43528:SF1">
    <property type="entry name" value="ALPHA-KETOGLUTARATE PERMEASE"/>
    <property type="match status" value="1"/>
</dbReference>
<feature type="transmembrane region" description="Helical" evidence="8">
    <location>
        <begin position="369"/>
        <end position="388"/>
    </location>
</feature>
<keyword evidence="4 8" id="KW-0812">Transmembrane</keyword>
<dbReference type="PROSITE" id="PS50850">
    <property type="entry name" value="MFS"/>
    <property type="match status" value="1"/>
</dbReference>
<dbReference type="AlphaFoldDB" id="K8VYW6"/>
<dbReference type="InterPro" id="IPR011701">
    <property type="entry name" value="MFS"/>
</dbReference>
<dbReference type="STRING" id="1141662.OOA_18544"/>
<dbReference type="Proteomes" id="UP000009336">
    <property type="component" value="Unassembled WGS sequence"/>
</dbReference>
<feature type="transmembrane region" description="Helical" evidence="8">
    <location>
        <begin position="175"/>
        <end position="194"/>
    </location>
</feature>
<evidence type="ECO:0000256" key="4">
    <source>
        <dbReference type="ARBA" id="ARBA00022692"/>
    </source>
</evidence>
<evidence type="ECO:0000259" key="9">
    <source>
        <dbReference type="PROSITE" id="PS50850"/>
    </source>
</evidence>
<dbReference type="RefSeq" id="WP_008913675.1">
    <property type="nucleotide sequence ID" value="NZ_KB233226.1"/>
</dbReference>
<evidence type="ECO:0000256" key="2">
    <source>
        <dbReference type="ARBA" id="ARBA00022448"/>
    </source>
</evidence>
<evidence type="ECO:0000256" key="3">
    <source>
        <dbReference type="ARBA" id="ARBA00022475"/>
    </source>
</evidence>
<feature type="transmembrane region" description="Helical" evidence="8">
    <location>
        <begin position="343"/>
        <end position="363"/>
    </location>
</feature>
<dbReference type="GO" id="GO:0015293">
    <property type="term" value="F:symporter activity"/>
    <property type="evidence" value="ECO:0007669"/>
    <property type="project" value="UniProtKB-KW"/>
</dbReference>
<evidence type="ECO:0000256" key="6">
    <source>
        <dbReference type="ARBA" id="ARBA00022989"/>
    </source>
</evidence>
<feature type="transmembrane region" description="Helical" evidence="8">
    <location>
        <begin position="7"/>
        <end position="30"/>
    </location>
</feature>
<feature type="transmembrane region" description="Helical" evidence="8">
    <location>
        <begin position="101"/>
        <end position="120"/>
    </location>
</feature>
<dbReference type="Gene3D" id="1.20.1250.20">
    <property type="entry name" value="MFS general substrate transporter like domains"/>
    <property type="match status" value="2"/>
</dbReference>